<reference evidence="1" key="1">
    <citation type="submission" date="2016-12" db="EMBL/GenBank/DDBJ databases">
        <title>Analysis of the Molecular Diversity Among Cronobacter Species Isolated from Filth Flies Using a Pan Genomic DNA Microarray.</title>
        <authorList>
            <person name="Pava-Ripoll M."/>
            <person name="Tall B."/>
            <person name="Farber J."/>
            <person name="Fanning S."/>
            <person name="Lehner A."/>
            <person name="Stephan R."/>
            <person name="Pagotto F."/>
            <person name="Iverson C."/>
            <person name="Ziobro G."/>
            <person name="Miller A."/>
            <person name="Pearson R."/>
            <person name="Yan Q."/>
            <person name="Kim M."/>
            <person name="Jeong S."/>
            <person name="Park J."/>
            <person name="Jun S."/>
            <person name="Choi H."/>
            <person name="Chung T."/>
            <person name="Yoo Y."/>
            <person name="Park E."/>
            <person name="Hwang S."/>
            <person name="Lee B."/>
            <person name="Sathyamoorthy V."/>
            <person name="Carter L."/>
            <person name="Mammel M."/>
            <person name="Jackson S."/>
            <person name="Kothary M."/>
            <person name="Patel I."/>
            <person name="Grim C."/>
            <person name="Gopinath G."/>
            <person name="Gangiredla J."/>
            <person name="Chase H."/>
        </authorList>
    </citation>
    <scope>NUCLEOTIDE SEQUENCE [LARGE SCALE GENOMIC DNA]</scope>
    <source>
        <strain evidence="1">MOD1-Sh41s</strain>
    </source>
</reference>
<proteinExistence type="predicted"/>
<dbReference type="AlphaFoldDB" id="A0A2T7B8R5"/>
<dbReference type="InterPro" id="IPR024572">
    <property type="entry name" value="RcnB"/>
</dbReference>
<dbReference type="Pfam" id="PF11776">
    <property type="entry name" value="RcnB"/>
    <property type="match status" value="1"/>
</dbReference>
<organism evidence="1">
    <name type="scientific">Cronobacter turicensis</name>
    <dbReference type="NCBI Taxonomy" id="413502"/>
    <lineage>
        <taxon>Bacteria</taxon>
        <taxon>Pseudomonadati</taxon>
        <taxon>Pseudomonadota</taxon>
        <taxon>Gammaproteobacteria</taxon>
        <taxon>Enterobacterales</taxon>
        <taxon>Enterobacteriaceae</taxon>
        <taxon>Cronobacter</taxon>
    </lineage>
</organism>
<dbReference type="Gene3D" id="3.10.450.160">
    <property type="entry name" value="inner membrane protein cigr"/>
    <property type="match status" value="1"/>
</dbReference>
<gene>
    <name evidence="1" type="ORF">BS411_04825</name>
</gene>
<comment type="caution">
    <text evidence="1">The sequence shown here is derived from an EMBL/GenBank/DDBJ whole genome shotgun (WGS) entry which is preliminary data.</text>
</comment>
<sequence>MAQEDSGLTVTKSTGRSALTCGEGMLKTRMIVAGVLLMSVASAFAADVVKPKSIDSYEVKEFHSDSKKYTIGDIVPDLYRTEQYNIKQWQIRNLPAPEAGTHWTYMGGYYVLITDADGKVVRAMNGDIFYHR</sequence>
<name>A0A2T7B8R5_9ENTR</name>
<accession>A0A2T7B8R5</accession>
<dbReference type="EMBL" id="MSAG01000006">
    <property type="protein sequence ID" value="PUX25299.1"/>
    <property type="molecule type" value="Genomic_DNA"/>
</dbReference>
<protein>
    <submittedName>
        <fullName evidence="1">Nickel/cobalt efflux protein RcnB</fullName>
    </submittedName>
</protein>
<evidence type="ECO:0000313" key="1">
    <source>
        <dbReference type="EMBL" id="PUX25299.1"/>
    </source>
</evidence>